<dbReference type="PANTHER" id="PTHR30217">
    <property type="entry name" value="PEPTIDASE U32 FAMILY"/>
    <property type="match status" value="1"/>
</dbReference>
<keyword evidence="3" id="KW-1185">Reference proteome</keyword>
<proteinExistence type="predicted"/>
<protein>
    <submittedName>
        <fullName evidence="2">Peptidase U32 family protein</fullName>
    </submittedName>
</protein>
<dbReference type="Pfam" id="PF01136">
    <property type="entry name" value="Peptidase_U32"/>
    <property type="match status" value="1"/>
</dbReference>
<dbReference type="Proteomes" id="UP000030661">
    <property type="component" value="Unassembled WGS sequence"/>
</dbReference>
<dbReference type="Pfam" id="PF12392">
    <property type="entry name" value="DUF3656"/>
    <property type="match status" value="1"/>
</dbReference>
<evidence type="ECO:0000313" key="3">
    <source>
        <dbReference type="Proteomes" id="UP000030661"/>
    </source>
</evidence>
<dbReference type="HOGENOM" id="CLU_011540_5_0_0"/>
<feature type="domain" description="Peptidase U32 collagenase" evidence="1">
    <location>
        <begin position="379"/>
        <end position="493"/>
    </location>
</feature>
<dbReference type="InterPro" id="IPR001539">
    <property type="entry name" value="Peptidase_U32"/>
</dbReference>
<dbReference type="EMBL" id="DF820468">
    <property type="protein sequence ID" value="GAK58633.1"/>
    <property type="molecule type" value="Genomic_DNA"/>
</dbReference>
<dbReference type="InterPro" id="IPR051454">
    <property type="entry name" value="RNA/ubiquinone_mod_enzymes"/>
</dbReference>
<sequence length="612" mass="68909">MKQVELLAPARDIDAGIAAVNCGADAVYIGARQFGARENAGNSVQDIERLAHYAHKYWARVYVTLNTLLYDHELPEAVALITQLYEAGIDGLIIQDMGLLECDLPPLPLIASTQMHNNTPQKVAFLEQVGIQRVILARELSLDQIREIRRQTSVIELECFVHGALCVCYSGQCYLSYAIGGRSGNRGQCAQPCRKKYTLKDRDGQILSHNRYLLSLKDMHRADYLRELLDAGITSFKIEGRLKDEAYVKNIVSYYRQRLDAVLAGGDWRKSSSGTSRINFTPDPVKTFNRGYTNYFLTGRRDEAVASIDTPKSIGEKIGQVLTVNKRYFMLDTPAILHNGDGICFFDTSRELQGTQINSVQAERIFPASMEGISRGMVIYRNYDHAFITQLSNSRIERKIGVRLIFCETPYGFFVSAIDEDSNQVGHELACEKAPARNKEQAMNSLRKQLTKFGATEFECTNLEIKLSEPYFLPVAQLNALRREVLEKLTTLRAQQRPRIQGSILKNSVPYPERALSYLGNVLNQQAEALYLRHGVTRIEPAAESGLDLHGKKVMTSKYCLRQQLGLCAQNSTIAANFTEPLSLVDEHGQKYLLRFDCETCVMEIFFAPARL</sequence>
<organism evidence="2">
    <name type="scientific">Vecturithrix granuli</name>
    <dbReference type="NCBI Taxonomy" id="1499967"/>
    <lineage>
        <taxon>Bacteria</taxon>
        <taxon>Candidatus Moduliflexota</taxon>
        <taxon>Candidatus Vecturitrichia</taxon>
        <taxon>Candidatus Vecturitrichales</taxon>
        <taxon>Candidatus Vecturitrichaceae</taxon>
        <taxon>Candidatus Vecturithrix</taxon>
    </lineage>
</organism>
<dbReference type="InterPro" id="IPR020988">
    <property type="entry name" value="Pept_U32_collagenase"/>
</dbReference>
<dbReference type="PROSITE" id="PS01276">
    <property type="entry name" value="PEPTIDASE_U32"/>
    <property type="match status" value="1"/>
</dbReference>
<dbReference type="eggNOG" id="COG0826">
    <property type="taxonomic scope" value="Bacteria"/>
</dbReference>
<dbReference type="AlphaFoldDB" id="A0A081C228"/>
<evidence type="ECO:0000259" key="1">
    <source>
        <dbReference type="Pfam" id="PF12392"/>
    </source>
</evidence>
<evidence type="ECO:0000313" key="2">
    <source>
        <dbReference type="EMBL" id="GAK58633.1"/>
    </source>
</evidence>
<name>A0A081C228_VECG1</name>
<reference evidence="2" key="1">
    <citation type="journal article" date="2015" name="PeerJ">
        <title>First genomic representation of candidate bacterial phylum KSB3 points to enhanced environmental sensing as a trigger of wastewater bulking.</title>
        <authorList>
            <person name="Sekiguchi Y."/>
            <person name="Ohashi A."/>
            <person name="Parks D.H."/>
            <person name="Yamauchi T."/>
            <person name="Tyson G.W."/>
            <person name="Hugenholtz P."/>
        </authorList>
    </citation>
    <scope>NUCLEOTIDE SEQUENCE [LARGE SCALE GENOMIC DNA]</scope>
</reference>
<gene>
    <name evidence="2" type="ORF">U27_05607</name>
</gene>
<accession>A0A081C228</accession>
<dbReference type="PANTHER" id="PTHR30217:SF10">
    <property type="entry name" value="23S RRNA 5-HYDROXYCYTIDINE C2501 SYNTHASE"/>
    <property type="match status" value="1"/>
</dbReference>
<dbReference type="STRING" id="1499967.U27_05607"/>